<name>A0A1D2AEB6_AUXPR</name>
<evidence type="ECO:0000256" key="4">
    <source>
        <dbReference type="ARBA" id="ARBA00023242"/>
    </source>
</evidence>
<dbReference type="GO" id="GO:0003677">
    <property type="term" value="F:DNA binding"/>
    <property type="evidence" value="ECO:0007669"/>
    <property type="project" value="UniProtKB-KW"/>
</dbReference>
<organism evidence="7">
    <name type="scientific">Auxenochlorella protothecoides</name>
    <name type="common">Green microalga</name>
    <name type="synonym">Chlorella protothecoides</name>
    <dbReference type="NCBI Taxonomy" id="3075"/>
    <lineage>
        <taxon>Eukaryota</taxon>
        <taxon>Viridiplantae</taxon>
        <taxon>Chlorophyta</taxon>
        <taxon>core chlorophytes</taxon>
        <taxon>Trebouxiophyceae</taxon>
        <taxon>Chlorellales</taxon>
        <taxon>Chlorellaceae</taxon>
        <taxon>Auxenochlorella</taxon>
    </lineage>
</organism>
<dbReference type="AlphaFoldDB" id="A0A1D2AEB6"/>
<keyword evidence="2" id="KW-0156">Chromatin regulator</keyword>
<dbReference type="PROSITE" id="PS51998">
    <property type="entry name" value="DEK_C"/>
    <property type="match status" value="1"/>
</dbReference>
<dbReference type="PANTHER" id="PTHR13468:SF1">
    <property type="entry name" value="PROTEIN DEK"/>
    <property type="match status" value="1"/>
</dbReference>
<dbReference type="Pfam" id="PF08766">
    <property type="entry name" value="DEK_C"/>
    <property type="match status" value="1"/>
</dbReference>
<feature type="compositionally biased region" description="Basic and acidic residues" evidence="5">
    <location>
        <begin position="186"/>
        <end position="198"/>
    </location>
</feature>
<gene>
    <name evidence="7" type="ORF">g.58449</name>
</gene>
<feature type="region of interest" description="Disordered" evidence="5">
    <location>
        <begin position="170"/>
        <end position="229"/>
    </location>
</feature>
<dbReference type="EMBL" id="GDKF01001339">
    <property type="protein sequence ID" value="JAT77283.1"/>
    <property type="molecule type" value="Transcribed_RNA"/>
</dbReference>
<dbReference type="GO" id="GO:0005634">
    <property type="term" value="C:nucleus"/>
    <property type="evidence" value="ECO:0007669"/>
    <property type="project" value="UniProtKB-SubCell"/>
</dbReference>
<feature type="domain" description="DEK-C" evidence="6">
    <location>
        <begin position="232"/>
        <end position="290"/>
    </location>
</feature>
<keyword evidence="3" id="KW-0238">DNA-binding</keyword>
<evidence type="ECO:0000256" key="3">
    <source>
        <dbReference type="ARBA" id="ARBA00023125"/>
    </source>
</evidence>
<proteinExistence type="predicted"/>
<evidence type="ECO:0000256" key="1">
    <source>
        <dbReference type="ARBA" id="ARBA00004123"/>
    </source>
</evidence>
<comment type="subcellular location">
    <subcellularLocation>
        <location evidence="1">Nucleus</location>
    </subcellularLocation>
</comment>
<dbReference type="InterPro" id="IPR044198">
    <property type="entry name" value="DEK"/>
</dbReference>
<keyword evidence="4" id="KW-0539">Nucleus</keyword>
<evidence type="ECO:0000256" key="5">
    <source>
        <dbReference type="SAM" id="MobiDB-lite"/>
    </source>
</evidence>
<dbReference type="GO" id="GO:0006325">
    <property type="term" value="P:chromatin organization"/>
    <property type="evidence" value="ECO:0007669"/>
    <property type="project" value="UniProtKB-KW"/>
</dbReference>
<sequence>MSTVTVAEPVAESDPRPESTAAAQPSEASGKRERRKAVDVYQPSPLPETPTLTVPEGRGSKLRDIPNVNFKLGKITGRDELTEHLHNVLYRRKGAAAQRKKAVLDFSGFVFDDASRETELEARTGALGKHTLEVLHKLMDVLDVPRGTGSKSDKLAALLTFLEAPRQTRDSDLAAQAAKKRAAASKKREREAQKDAKVKKAGPTKSKGDEEASTLPIQVQGPEAVDQPEILKMSTEQLRADIEAILKEKSEEELSQLTSKQIQRLLGEKYGFEVRPRKAEITSIAQSYALSRLDGADGQE</sequence>
<feature type="region of interest" description="Disordered" evidence="5">
    <location>
        <begin position="1"/>
        <end position="60"/>
    </location>
</feature>
<dbReference type="PANTHER" id="PTHR13468">
    <property type="entry name" value="DEK PROTEIN"/>
    <property type="match status" value="1"/>
</dbReference>
<evidence type="ECO:0000256" key="2">
    <source>
        <dbReference type="ARBA" id="ARBA00022853"/>
    </source>
</evidence>
<evidence type="ECO:0000259" key="6">
    <source>
        <dbReference type="PROSITE" id="PS51998"/>
    </source>
</evidence>
<dbReference type="GO" id="GO:0042393">
    <property type="term" value="F:histone binding"/>
    <property type="evidence" value="ECO:0007669"/>
    <property type="project" value="TreeGrafter"/>
</dbReference>
<accession>A0A1D2AEB6</accession>
<protein>
    <recommendedName>
        <fullName evidence="6">DEK-C domain-containing protein</fullName>
    </recommendedName>
</protein>
<reference evidence="7" key="1">
    <citation type="submission" date="2015-08" db="EMBL/GenBank/DDBJ databases">
        <authorList>
            <person name="Babu N.S."/>
            <person name="Beckwith C.J."/>
            <person name="Beseler K.G."/>
            <person name="Brison A."/>
            <person name="Carone J.V."/>
            <person name="Caskin T.P."/>
            <person name="Diamond M."/>
            <person name="Durham M.E."/>
            <person name="Foxe J.M."/>
            <person name="Go M."/>
            <person name="Henderson B.A."/>
            <person name="Jones I.B."/>
            <person name="McGettigan J.A."/>
            <person name="Micheletti S.J."/>
            <person name="Nasrallah M.E."/>
            <person name="Ortiz D."/>
            <person name="Piller C.R."/>
            <person name="Privatt S.R."/>
            <person name="Schneider S.L."/>
            <person name="Sharp S."/>
            <person name="Smith T.C."/>
            <person name="Stanton J.D."/>
            <person name="Ullery H.E."/>
            <person name="Wilson R.J."/>
            <person name="Serrano M.G."/>
            <person name="Buck G."/>
            <person name="Lee V."/>
            <person name="Wang Y."/>
            <person name="Carvalho R."/>
            <person name="Voegtly L."/>
            <person name="Shi R."/>
            <person name="Duckworth R."/>
            <person name="Johnson A."/>
            <person name="Loviza R."/>
            <person name="Walstead R."/>
            <person name="Shah Z."/>
            <person name="Kiflezghi M."/>
            <person name="Wade K."/>
            <person name="Ball S.L."/>
            <person name="Bradley K.W."/>
            <person name="Asai D.J."/>
            <person name="Bowman C.A."/>
            <person name="Russell D.A."/>
            <person name="Pope W.H."/>
            <person name="Jacobs-Sera D."/>
            <person name="Hendrix R.W."/>
            <person name="Hatfull G.F."/>
        </authorList>
    </citation>
    <scope>NUCLEOTIDE SEQUENCE</scope>
</reference>
<dbReference type="GO" id="GO:2000779">
    <property type="term" value="P:regulation of double-strand break repair"/>
    <property type="evidence" value="ECO:0007669"/>
    <property type="project" value="TreeGrafter"/>
</dbReference>
<dbReference type="InterPro" id="IPR014876">
    <property type="entry name" value="DEK_C"/>
</dbReference>
<evidence type="ECO:0000313" key="7">
    <source>
        <dbReference type="EMBL" id="JAT77283.1"/>
    </source>
</evidence>